<organism evidence="7 8">
    <name type="scientific">Aspergillus heteromorphus CBS 117.55</name>
    <dbReference type="NCBI Taxonomy" id="1448321"/>
    <lineage>
        <taxon>Eukaryota</taxon>
        <taxon>Fungi</taxon>
        <taxon>Dikarya</taxon>
        <taxon>Ascomycota</taxon>
        <taxon>Pezizomycotina</taxon>
        <taxon>Eurotiomycetes</taxon>
        <taxon>Eurotiomycetidae</taxon>
        <taxon>Eurotiales</taxon>
        <taxon>Aspergillaceae</taxon>
        <taxon>Aspergillus</taxon>
        <taxon>Aspergillus subgen. Circumdati</taxon>
    </lineage>
</organism>
<keyword evidence="4 6" id="KW-1133">Transmembrane helix</keyword>
<dbReference type="GO" id="GO:0005886">
    <property type="term" value="C:plasma membrane"/>
    <property type="evidence" value="ECO:0007669"/>
    <property type="project" value="UniProtKB-SubCell"/>
</dbReference>
<dbReference type="RefSeq" id="XP_025404609.1">
    <property type="nucleotide sequence ID" value="XM_025544593.1"/>
</dbReference>
<keyword evidence="8" id="KW-1185">Reference proteome</keyword>
<feature type="transmembrane region" description="Helical" evidence="6">
    <location>
        <begin position="366"/>
        <end position="390"/>
    </location>
</feature>
<dbReference type="OrthoDB" id="5344169at2759"/>
<gene>
    <name evidence="7" type="ORF">BO70DRAFT_367856</name>
</gene>
<evidence type="ECO:0000256" key="6">
    <source>
        <dbReference type="SAM" id="Phobius"/>
    </source>
</evidence>
<feature type="transmembrane region" description="Helical" evidence="6">
    <location>
        <begin position="175"/>
        <end position="197"/>
    </location>
</feature>
<dbReference type="InterPro" id="IPR036259">
    <property type="entry name" value="MFS_trans_sf"/>
</dbReference>
<feature type="transmembrane region" description="Helical" evidence="6">
    <location>
        <begin position="243"/>
        <end position="265"/>
    </location>
</feature>
<comment type="subcellular location">
    <subcellularLocation>
        <location evidence="1">Cell membrane</location>
        <topology evidence="1">Multi-pass membrane protein</topology>
    </subcellularLocation>
</comment>
<dbReference type="VEuPathDB" id="FungiDB:BO70DRAFT_367856"/>
<sequence length="506" mass="56689">MRSIVKRIEKVWWDYTPKERHSAIIYILGIIFYKLGLEAYDYDAFVSDTAPKTFQRVGLMVGLNQAFQCVGSILVAPLVRRYPARWILMGAVLIFALFSAILLVMDACTGGSFAPAALHEHPQAEFRYYGRYSTDIMIPIYCLSGLGYGMVELVRRIIPRDIVGGNIKRLRRLDALVHIMYEVAGTAGAFCTALALIPRLGNNYAFIVTPICFTFAATAWFFLDDEMCRAEVAAESRNNRVSYFHAALSGFLLFFESIWVGARILFATRKFIWLLPGYSIALYAHRYLENAVAPAIARRYLGNAAWSQAMVGGSNLGELLGATFVVIFNNNVRTPIPWLRMDALMLLITWYLPFWHPQPRHLRDALFVAATFIPISFGWAAGDVSLAAYIQATLARMENTSRNVSPLSAVMAFLYSTYIVLYAVISPILGSYIDRVYIQTGGSTGGGDIHHAIRYVASVQFSIISLLVMVASFVPRGSLALNPWALEEEDLEEEDWGNLVIIKRKD</sequence>
<dbReference type="EMBL" id="MSFL01000001">
    <property type="protein sequence ID" value="PWY92870.1"/>
    <property type="molecule type" value="Genomic_DNA"/>
</dbReference>
<comment type="caution">
    <text evidence="7">The sequence shown here is derived from an EMBL/GenBank/DDBJ whole genome shotgun (WGS) entry which is preliminary data.</text>
</comment>
<accession>A0A317X8I2</accession>
<dbReference type="Gene3D" id="1.20.1250.20">
    <property type="entry name" value="MFS general substrate transporter like domains"/>
    <property type="match status" value="1"/>
</dbReference>
<protein>
    <recommendedName>
        <fullName evidence="9">MFS general substrate transporter</fullName>
    </recommendedName>
</protein>
<evidence type="ECO:0000256" key="3">
    <source>
        <dbReference type="ARBA" id="ARBA00022692"/>
    </source>
</evidence>
<feature type="transmembrane region" description="Helical" evidence="6">
    <location>
        <begin position="86"/>
        <end position="105"/>
    </location>
</feature>
<feature type="transmembrane region" description="Helical" evidence="6">
    <location>
        <begin position="203"/>
        <end position="223"/>
    </location>
</feature>
<dbReference type="Proteomes" id="UP000247233">
    <property type="component" value="Unassembled WGS sequence"/>
</dbReference>
<evidence type="ECO:0008006" key="9">
    <source>
        <dbReference type="Google" id="ProtNLM"/>
    </source>
</evidence>
<dbReference type="PANTHER" id="PTHR23513">
    <property type="entry name" value="INTEGRAL MEMBRANE EFFLUX PROTEIN-RELATED"/>
    <property type="match status" value="1"/>
</dbReference>
<evidence type="ECO:0000313" key="7">
    <source>
        <dbReference type="EMBL" id="PWY92870.1"/>
    </source>
</evidence>
<feature type="transmembrane region" description="Helical" evidence="6">
    <location>
        <begin position="136"/>
        <end position="154"/>
    </location>
</feature>
<feature type="transmembrane region" description="Helical" evidence="6">
    <location>
        <begin position="21"/>
        <end position="37"/>
    </location>
</feature>
<feature type="transmembrane region" description="Helical" evidence="6">
    <location>
        <begin position="453"/>
        <end position="474"/>
    </location>
</feature>
<dbReference type="AlphaFoldDB" id="A0A317X8I2"/>
<keyword evidence="5 6" id="KW-0472">Membrane</keyword>
<evidence type="ECO:0000256" key="5">
    <source>
        <dbReference type="ARBA" id="ARBA00023136"/>
    </source>
</evidence>
<keyword evidence="2" id="KW-1003">Cell membrane</keyword>
<feature type="transmembrane region" description="Helical" evidence="6">
    <location>
        <begin position="335"/>
        <end position="354"/>
    </location>
</feature>
<evidence type="ECO:0000313" key="8">
    <source>
        <dbReference type="Proteomes" id="UP000247233"/>
    </source>
</evidence>
<dbReference type="SUPFAM" id="SSF103473">
    <property type="entry name" value="MFS general substrate transporter"/>
    <property type="match status" value="1"/>
</dbReference>
<dbReference type="PANTHER" id="PTHR23513:SF6">
    <property type="entry name" value="MAJOR FACILITATOR SUPERFAMILY ASSOCIATED DOMAIN-CONTAINING PROTEIN"/>
    <property type="match status" value="1"/>
</dbReference>
<evidence type="ECO:0000256" key="1">
    <source>
        <dbReference type="ARBA" id="ARBA00004651"/>
    </source>
</evidence>
<evidence type="ECO:0000256" key="2">
    <source>
        <dbReference type="ARBA" id="ARBA00022475"/>
    </source>
</evidence>
<feature type="transmembrane region" description="Helical" evidence="6">
    <location>
        <begin position="309"/>
        <end position="329"/>
    </location>
</feature>
<feature type="transmembrane region" description="Helical" evidence="6">
    <location>
        <begin position="57"/>
        <end position="79"/>
    </location>
</feature>
<reference evidence="7 8" key="1">
    <citation type="submission" date="2016-12" db="EMBL/GenBank/DDBJ databases">
        <title>The genomes of Aspergillus section Nigri reveals drivers in fungal speciation.</title>
        <authorList>
            <consortium name="DOE Joint Genome Institute"/>
            <person name="Vesth T.C."/>
            <person name="Nybo J."/>
            <person name="Theobald S."/>
            <person name="Brandl J."/>
            <person name="Frisvad J.C."/>
            <person name="Nielsen K.F."/>
            <person name="Lyhne E.K."/>
            <person name="Kogle M.E."/>
            <person name="Kuo A."/>
            <person name="Riley R."/>
            <person name="Clum A."/>
            <person name="Nolan M."/>
            <person name="Lipzen A."/>
            <person name="Salamov A."/>
            <person name="Henrissat B."/>
            <person name="Wiebenga A."/>
            <person name="De Vries R.P."/>
            <person name="Grigoriev I.V."/>
            <person name="Mortensen U.H."/>
            <person name="Andersen M.R."/>
            <person name="Baker S.E."/>
        </authorList>
    </citation>
    <scope>NUCLEOTIDE SEQUENCE [LARGE SCALE GENOMIC DNA]</scope>
    <source>
        <strain evidence="7 8">CBS 117.55</strain>
    </source>
</reference>
<keyword evidence="3 6" id="KW-0812">Transmembrane</keyword>
<feature type="transmembrane region" description="Helical" evidence="6">
    <location>
        <begin position="410"/>
        <end position="433"/>
    </location>
</feature>
<name>A0A317X8I2_9EURO</name>
<evidence type="ECO:0000256" key="4">
    <source>
        <dbReference type="ARBA" id="ARBA00022989"/>
    </source>
</evidence>
<dbReference type="GeneID" id="37066830"/>
<proteinExistence type="predicted"/>